<reference evidence="4 5" key="1">
    <citation type="submission" date="2024-10" db="EMBL/GenBank/DDBJ databases">
        <authorList>
            <person name="Riesco R."/>
        </authorList>
    </citation>
    <scope>NUCLEOTIDE SEQUENCE [LARGE SCALE GENOMIC DNA]</scope>
    <source>
        <strain evidence="4 5">NCIMB 15449</strain>
    </source>
</reference>
<organism evidence="4 5">
    <name type="scientific">Antrihabitans spumae</name>
    <dbReference type="NCBI Taxonomy" id="3373370"/>
    <lineage>
        <taxon>Bacteria</taxon>
        <taxon>Bacillati</taxon>
        <taxon>Actinomycetota</taxon>
        <taxon>Actinomycetes</taxon>
        <taxon>Mycobacteriales</taxon>
        <taxon>Nocardiaceae</taxon>
        <taxon>Antrihabitans</taxon>
    </lineage>
</organism>
<feature type="domain" description="Bacterial Ig-like" evidence="3">
    <location>
        <begin position="528"/>
        <end position="618"/>
    </location>
</feature>
<proteinExistence type="predicted"/>
<accession>A0ABW7JGW4</accession>
<evidence type="ECO:0000313" key="5">
    <source>
        <dbReference type="Proteomes" id="UP001609175"/>
    </source>
</evidence>
<dbReference type="InterPro" id="IPR001434">
    <property type="entry name" value="OmcB-like_DUF11"/>
</dbReference>
<feature type="domain" description="Bacterial Ig-like" evidence="3">
    <location>
        <begin position="721"/>
        <end position="811"/>
    </location>
</feature>
<dbReference type="Pfam" id="PF16640">
    <property type="entry name" value="Big_3_5"/>
    <property type="match status" value="4"/>
</dbReference>
<feature type="domain" description="DUF11" evidence="2">
    <location>
        <begin position="830"/>
        <end position="933"/>
    </location>
</feature>
<protein>
    <submittedName>
        <fullName evidence="4">Ig-like domain repeat protein</fullName>
    </submittedName>
</protein>
<dbReference type="Gene3D" id="2.60.40.10">
    <property type="entry name" value="Immunoglobulins"/>
    <property type="match status" value="5"/>
</dbReference>
<feature type="compositionally biased region" description="Gly residues" evidence="1">
    <location>
        <begin position="112"/>
        <end position="124"/>
    </location>
</feature>
<feature type="region of interest" description="Disordered" evidence="1">
    <location>
        <begin position="173"/>
        <end position="261"/>
    </location>
</feature>
<evidence type="ECO:0000259" key="3">
    <source>
        <dbReference type="Pfam" id="PF16640"/>
    </source>
</evidence>
<dbReference type="InterPro" id="IPR013783">
    <property type="entry name" value="Ig-like_fold"/>
</dbReference>
<feature type="region of interest" description="Disordered" evidence="1">
    <location>
        <begin position="112"/>
        <end position="154"/>
    </location>
</feature>
<dbReference type="RefSeq" id="WP_395112635.1">
    <property type="nucleotide sequence ID" value="NZ_JBIMSO010000011.1"/>
</dbReference>
<dbReference type="InterPro" id="IPR032109">
    <property type="entry name" value="Big_3_5"/>
</dbReference>
<dbReference type="Pfam" id="PF01345">
    <property type="entry name" value="DUF11"/>
    <property type="match status" value="1"/>
</dbReference>
<name>A0ABW7JGW4_9NOCA</name>
<evidence type="ECO:0000313" key="4">
    <source>
        <dbReference type="EMBL" id="MFH5207207.1"/>
    </source>
</evidence>
<feature type="compositionally biased region" description="Gly residues" evidence="1">
    <location>
        <begin position="195"/>
        <end position="257"/>
    </location>
</feature>
<evidence type="ECO:0000256" key="1">
    <source>
        <dbReference type="SAM" id="MobiDB-lite"/>
    </source>
</evidence>
<gene>
    <name evidence="4" type="ORF">ACHIPZ_03090</name>
</gene>
<evidence type="ECO:0000259" key="2">
    <source>
        <dbReference type="Pfam" id="PF01345"/>
    </source>
</evidence>
<sequence>MAAHPLPHRHSPIRTSRRRPVSGDGYILFLTSADGVRTKSFGVRAEEAQYYCVGDGVNELYVDALGGSGGGGGRDFDDNVSTGGSGSGVQAVVAVTERKQLKIEVGHYGGASGGWGNGRGGGRGTADSGASYSGAGGGGSTSVSQTDADCDASTHDARSEYLVIGGGGGGGGGNGFSADGGDGGAAGIDPEDGKSGGFGGGPGGLGGEESGTKGGDGSGSSTGGGGGGGGGGHRGGGKGHGANDGDDGGGGGGGGGQSFVRSVSGQAPFYYSGPNGDFANVDGRNDGHVDLVVPIPAKRSRVELISGNSQSAYSDQQFAQPLRVRFVDAIKGPEANKSITFTLPSTQGAAAKFSNGESSISVNTDSEGFAETTIKALPAAEQASLPEGFVVNATVTDDPAHLIGETTFRLHDVEVPTSIEVTTDATDYISQPGQPVTFTAKVSQRDGTTPSFGTPGGHVQFKIDGNDVGGPLELNSGTVTLPPVSNLLPGTHHILATYLGDDPNKTFAPVFGSVGLLVDADGQTMTLESSHNPSYPGQPVTFSAIVVPDSGVTDRPTGTVQFEIGGNPIGEPVPLAATGPASATSLLVDNLPLGTTVVTATYSGDARFASNTKTLDHNVAKLGTETRLTLPPPPVLAGAVVGATVTGAAGAPKPTGAISFSQNGTSLGEPVPLDADGSATSPPLGAGTGVVEARYLGNDVYLESTAQQQIDVYTRSSTTTVTANRNPVAFFQQLDLTATITTDPTGPVTAGTVQFAADGAAMGGPVPVVNGKAVLVKADFSKLKSGAHVITAAYTGDTAAGIGPSTGQLSLSVLNVGQQPGDAPSDVSIDVATPQNAPRGSTVPTTITVRNNGAQPSNGVTVTVSHLMFARIVDPAGGQVAGNTVTFAIPTLAPQQTVTYTVVLEAQPRLGLGLVIGRINTATRDSNVLNNIDYTATFVR</sequence>
<feature type="compositionally biased region" description="Gly residues" evidence="1">
    <location>
        <begin position="173"/>
        <end position="186"/>
    </location>
</feature>
<feature type="domain" description="Bacterial Ig-like" evidence="3">
    <location>
        <begin position="629"/>
        <end position="712"/>
    </location>
</feature>
<dbReference type="EMBL" id="JBIMSO010000011">
    <property type="protein sequence ID" value="MFH5207207.1"/>
    <property type="molecule type" value="Genomic_DNA"/>
</dbReference>
<feature type="domain" description="Bacterial Ig-like" evidence="3">
    <location>
        <begin position="430"/>
        <end position="502"/>
    </location>
</feature>
<dbReference type="Proteomes" id="UP001609175">
    <property type="component" value="Unassembled WGS sequence"/>
</dbReference>
<comment type="caution">
    <text evidence="4">The sequence shown here is derived from an EMBL/GenBank/DDBJ whole genome shotgun (WGS) entry which is preliminary data.</text>
</comment>